<name>A0A6P9EDZ3_JUGRE</name>
<dbReference type="RefSeq" id="XP_035545679.1">
    <property type="nucleotide sequence ID" value="XM_035689786.1"/>
</dbReference>
<gene>
    <name evidence="3" type="primary">LOC118348309</name>
</gene>
<dbReference type="OrthoDB" id="1936908at2759"/>
<feature type="domain" description="Retrotransposon gag" evidence="1">
    <location>
        <begin position="33"/>
        <end position="133"/>
    </location>
</feature>
<accession>A0A6P9EDZ3</accession>
<protein>
    <submittedName>
        <fullName evidence="3">Uncharacterized protein LOC118348309</fullName>
    </submittedName>
</protein>
<sequence length="174" mass="20430">MGTERPLRANKWLVDLKRTFDISGCTEEQKVQYATHMLQGEAGIWWDTKQQLLIRELGDLAALTWDRFKTDFDNRFFLEIAKQQKALDFANLTQGNMTVDQYATRFMELRRFAPHLIGIEKIQAKKFQDGLQPRIRNQVACLQIENFQELINLAFIVEAEQRRLIAQAQVDRKI</sequence>
<keyword evidence="2" id="KW-1185">Reference proteome</keyword>
<dbReference type="InParanoid" id="A0A6P9EDZ3"/>
<reference evidence="3" key="1">
    <citation type="submission" date="2025-08" db="UniProtKB">
        <authorList>
            <consortium name="RefSeq"/>
        </authorList>
    </citation>
    <scope>IDENTIFICATION</scope>
    <source>
        <tissue evidence="3">Leaves</tissue>
    </source>
</reference>
<dbReference type="Pfam" id="PF03732">
    <property type="entry name" value="Retrotrans_gag"/>
    <property type="match status" value="1"/>
</dbReference>
<dbReference type="PANTHER" id="PTHR34482">
    <property type="entry name" value="DNA DAMAGE-INDUCIBLE PROTEIN 1-LIKE"/>
    <property type="match status" value="1"/>
</dbReference>
<organism evidence="2 3">
    <name type="scientific">Juglans regia</name>
    <name type="common">English walnut</name>
    <dbReference type="NCBI Taxonomy" id="51240"/>
    <lineage>
        <taxon>Eukaryota</taxon>
        <taxon>Viridiplantae</taxon>
        <taxon>Streptophyta</taxon>
        <taxon>Embryophyta</taxon>
        <taxon>Tracheophyta</taxon>
        <taxon>Spermatophyta</taxon>
        <taxon>Magnoliopsida</taxon>
        <taxon>eudicotyledons</taxon>
        <taxon>Gunneridae</taxon>
        <taxon>Pentapetalae</taxon>
        <taxon>rosids</taxon>
        <taxon>fabids</taxon>
        <taxon>Fagales</taxon>
        <taxon>Juglandaceae</taxon>
        <taxon>Juglans</taxon>
    </lineage>
</organism>
<dbReference type="GeneID" id="118348309"/>
<proteinExistence type="predicted"/>
<dbReference type="Proteomes" id="UP000235220">
    <property type="component" value="Chromosome 1"/>
</dbReference>
<evidence type="ECO:0000259" key="1">
    <source>
        <dbReference type="Pfam" id="PF03732"/>
    </source>
</evidence>
<evidence type="ECO:0000313" key="2">
    <source>
        <dbReference type="Proteomes" id="UP000235220"/>
    </source>
</evidence>
<dbReference type="InterPro" id="IPR005162">
    <property type="entry name" value="Retrotrans_gag_dom"/>
</dbReference>
<dbReference type="AlphaFoldDB" id="A0A6P9EDZ3"/>
<dbReference type="PANTHER" id="PTHR34482:SF36">
    <property type="entry name" value="RETROTRANSPOSON GAG DOMAIN-CONTAINING PROTEIN"/>
    <property type="match status" value="1"/>
</dbReference>
<dbReference type="KEGG" id="jre:118348309"/>
<evidence type="ECO:0000313" key="3">
    <source>
        <dbReference type="RefSeq" id="XP_035545679.1"/>
    </source>
</evidence>